<dbReference type="AlphaFoldDB" id="A0A4D9DUI0"/>
<evidence type="ECO:0000313" key="2">
    <source>
        <dbReference type="Proteomes" id="UP000297703"/>
    </source>
</evidence>
<dbReference type="Proteomes" id="UP000297703">
    <property type="component" value="Unassembled WGS sequence"/>
</dbReference>
<gene>
    <name evidence="1" type="ORF">DR999_PMT17453</name>
</gene>
<keyword evidence="2" id="KW-1185">Reference proteome</keyword>
<sequence length="138" mass="15681">MTDGHTHLIYIPQCPEAPARLRLPVHTARDSPCPRELAVCYSQAGTHMQVSRITHGLFYCLSYRLFHRGRLTSSQHSSTAQFSLEKSSTLAWIQLHYHLPALFSKRLLVQDTLAGRRKEEKLRLKNAQENTAASADQI</sequence>
<organism evidence="1 2">
    <name type="scientific">Platysternon megacephalum</name>
    <name type="common">big-headed turtle</name>
    <dbReference type="NCBI Taxonomy" id="55544"/>
    <lineage>
        <taxon>Eukaryota</taxon>
        <taxon>Metazoa</taxon>
        <taxon>Chordata</taxon>
        <taxon>Craniata</taxon>
        <taxon>Vertebrata</taxon>
        <taxon>Euteleostomi</taxon>
        <taxon>Archelosauria</taxon>
        <taxon>Testudinata</taxon>
        <taxon>Testudines</taxon>
        <taxon>Cryptodira</taxon>
        <taxon>Durocryptodira</taxon>
        <taxon>Testudinoidea</taxon>
        <taxon>Platysternidae</taxon>
        <taxon>Platysternon</taxon>
    </lineage>
</organism>
<accession>A0A4D9DUI0</accession>
<comment type="caution">
    <text evidence="1">The sequence shown here is derived from an EMBL/GenBank/DDBJ whole genome shotgun (WGS) entry which is preliminary data.</text>
</comment>
<evidence type="ECO:0000313" key="1">
    <source>
        <dbReference type="EMBL" id="TFK00405.1"/>
    </source>
</evidence>
<dbReference type="EMBL" id="QXTE01000271">
    <property type="protein sequence ID" value="TFK00405.1"/>
    <property type="molecule type" value="Genomic_DNA"/>
</dbReference>
<protein>
    <submittedName>
        <fullName evidence="1">Neogenin</fullName>
    </submittedName>
</protein>
<reference evidence="1 2" key="1">
    <citation type="submission" date="2019-04" db="EMBL/GenBank/DDBJ databases">
        <title>Draft genome of the big-headed turtle Platysternon megacephalum.</title>
        <authorList>
            <person name="Gong S."/>
        </authorList>
    </citation>
    <scope>NUCLEOTIDE SEQUENCE [LARGE SCALE GENOMIC DNA]</scope>
    <source>
        <strain evidence="1">DO16091913</strain>
        <tissue evidence="1">Muscle</tissue>
    </source>
</reference>
<reference evidence="1 2" key="2">
    <citation type="submission" date="2019-04" db="EMBL/GenBank/DDBJ databases">
        <title>The genome sequence of big-headed turtle.</title>
        <authorList>
            <person name="Gong S."/>
        </authorList>
    </citation>
    <scope>NUCLEOTIDE SEQUENCE [LARGE SCALE GENOMIC DNA]</scope>
    <source>
        <strain evidence="1">DO16091913</strain>
        <tissue evidence="1">Muscle</tissue>
    </source>
</reference>
<proteinExistence type="predicted"/>
<name>A0A4D9DUI0_9SAUR</name>